<dbReference type="Proteomes" id="UP000887577">
    <property type="component" value="Unplaced"/>
</dbReference>
<dbReference type="InterPro" id="IPR008936">
    <property type="entry name" value="Rho_GTPase_activation_prot"/>
</dbReference>
<dbReference type="GO" id="GO:0032154">
    <property type="term" value="C:cleavage furrow"/>
    <property type="evidence" value="ECO:0007669"/>
    <property type="project" value="TreeGrafter"/>
</dbReference>
<evidence type="ECO:0000313" key="4">
    <source>
        <dbReference type="WBParaSite" id="PSU_v2.g9502.t1"/>
    </source>
</evidence>
<dbReference type="AlphaFoldDB" id="A0A914ZC57"/>
<sequence length="207" mass="23570">MQAIEANDEQQVITGVFELPAPNRDTLAYLILHLQKVAKFSSSNKMPIENLARVLAPTIIGYSKRFTVKMSEEFTISCHQTMILHRLLNLPSQFWSQFIENNISHFAMATSTEEEEEDEIVPTRKSTTRSKSDADILAAAARPTTPIMMIPRSFSSRQSRRIITNNNSKTGLRDTHSEEKPRPKRPSPIMRSFSYASSFVRSFRSAF</sequence>
<dbReference type="GO" id="GO:0000281">
    <property type="term" value="P:mitotic cytokinesis"/>
    <property type="evidence" value="ECO:0007669"/>
    <property type="project" value="TreeGrafter"/>
</dbReference>
<evidence type="ECO:0000256" key="1">
    <source>
        <dbReference type="SAM" id="MobiDB-lite"/>
    </source>
</evidence>
<proteinExistence type="predicted"/>
<keyword evidence="3" id="KW-1185">Reference proteome</keyword>
<organism evidence="3 4">
    <name type="scientific">Panagrolaimus superbus</name>
    <dbReference type="NCBI Taxonomy" id="310955"/>
    <lineage>
        <taxon>Eukaryota</taxon>
        <taxon>Metazoa</taxon>
        <taxon>Ecdysozoa</taxon>
        <taxon>Nematoda</taxon>
        <taxon>Chromadorea</taxon>
        <taxon>Rhabditida</taxon>
        <taxon>Tylenchina</taxon>
        <taxon>Panagrolaimomorpha</taxon>
        <taxon>Panagrolaimoidea</taxon>
        <taxon>Panagrolaimidae</taxon>
        <taxon>Panagrolaimus</taxon>
    </lineage>
</organism>
<feature type="region of interest" description="Disordered" evidence="1">
    <location>
        <begin position="156"/>
        <end position="190"/>
    </location>
</feature>
<dbReference type="GO" id="GO:0051256">
    <property type="term" value="P:mitotic spindle midzone assembly"/>
    <property type="evidence" value="ECO:0007669"/>
    <property type="project" value="TreeGrafter"/>
</dbReference>
<feature type="region of interest" description="Disordered" evidence="1">
    <location>
        <begin position="111"/>
        <end position="133"/>
    </location>
</feature>
<reference evidence="4" key="1">
    <citation type="submission" date="2022-11" db="UniProtKB">
        <authorList>
            <consortium name="WormBaseParasite"/>
        </authorList>
    </citation>
    <scope>IDENTIFICATION</scope>
</reference>
<dbReference type="PROSITE" id="PS50238">
    <property type="entry name" value="RHOGAP"/>
    <property type="match status" value="1"/>
</dbReference>
<feature type="compositionally biased region" description="Basic and acidic residues" evidence="1">
    <location>
        <begin position="171"/>
        <end position="181"/>
    </location>
</feature>
<dbReference type="GO" id="GO:0051233">
    <property type="term" value="C:spindle midzone"/>
    <property type="evidence" value="ECO:0007669"/>
    <property type="project" value="TreeGrafter"/>
</dbReference>
<dbReference type="WBParaSite" id="PSU_v2.g9502.t1">
    <property type="protein sequence ID" value="PSU_v2.g9502.t1"/>
    <property type="gene ID" value="PSU_v2.g9502"/>
</dbReference>
<dbReference type="Pfam" id="PF00620">
    <property type="entry name" value="RhoGAP"/>
    <property type="match status" value="1"/>
</dbReference>
<dbReference type="Gene3D" id="1.10.555.10">
    <property type="entry name" value="Rho GTPase activation protein"/>
    <property type="match status" value="1"/>
</dbReference>
<evidence type="ECO:0000259" key="2">
    <source>
        <dbReference type="PROSITE" id="PS50238"/>
    </source>
</evidence>
<dbReference type="GO" id="GO:0005096">
    <property type="term" value="F:GTPase activator activity"/>
    <property type="evidence" value="ECO:0007669"/>
    <property type="project" value="TreeGrafter"/>
</dbReference>
<feature type="domain" description="Rho-GAP" evidence="2">
    <location>
        <begin position="1"/>
        <end position="95"/>
    </location>
</feature>
<dbReference type="SUPFAM" id="SSF48350">
    <property type="entry name" value="GTPase activation domain, GAP"/>
    <property type="match status" value="1"/>
</dbReference>
<name>A0A914ZC57_9BILA</name>
<dbReference type="GO" id="GO:0097149">
    <property type="term" value="C:centralspindlin complex"/>
    <property type="evidence" value="ECO:0007669"/>
    <property type="project" value="TreeGrafter"/>
</dbReference>
<dbReference type="InterPro" id="IPR000198">
    <property type="entry name" value="RhoGAP_dom"/>
</dbReference>
<evidence type="ECO:0000313" key="3">
    <source>
        <dbReference type="Proteomes" id="UP000887577"/>
    </source>
</evidence>
<dbReference type="GO" id="GO:0030496">
    <property type="term" value="C:midbody"/>
    <property type="evidence" value="ECO:0007669"/>
    <property type="project" value="TreeGrafter"/>
</dbReference>
<dbReference type="GO" id="GO:0007266">
    <property type="term" value="P:Rho protein signal transduction"/>
    <property type="evidence" value="ECO:0007669"/>
    <property type="project" value="TreeGrafter"/>
</dbReference>
<accession>A0A914ZC57</accession>
<protein>
    <submittedName>
        <fullName evidence="4">Rho-GAP domain-containing protein</fullName>
    </submittedName>
</protein>
<dbReference type="PANTHER" id="PTHR46199">
    <property type="entry name" value="RAC GTPASE-ACTIVATING PROTEIN 1"/>
    <property type="match status" value="1"/>
</dbReference>
<dbReference type="PANTHER" id="PTHR46199:SF3">
    <property type="entry name" value="RAC GTPASE-ACTIVATING PROTEIN 1"/>
    <property type="match status" value="1"/>
</dbReference>
<dbReference type="GO" id="GO:0005634">
    <property type="term" value="C:nucleus"/>
    <property type="evidence" value="ECO:0007669"/>
    <property type="project" value="TreeGrafter"/>
</dbReference>